<dbReference type="InterPro" id="IPR050855">
    <property type="entry name" value="NDM-1-like"/>
</dbReference>
<accession>A0A089YQE5</accession>
<dbReference type="EMBL" id="CP009533">
    <property type="protein sequence ID" value="AIS17839.1"/>
    <property type="molecule type" value="Genomic_DNA"/>
</dbReference>
<keyword evidence="4" id="KW-1185">Reference proteome</keyword>
<evidence type="ECO:0000313" key="3">
    <source>
        <dbReference type="EMBL" id="AIS17839.1"/>
    </source>
</evidence>
<proteinExistence type="predicted"/>
<evidence type="ECO:0000259" key="2">
    <source>
        <dbReference type="SMART" id="SM00849"/>
    </source>
</evidence>
<dbReference type="InterPro" id="IPR036866">
    <property type="entry name" value="RibonucZ/Hydroxyglut_hydro"/>
</dbReference>
<dbReference type="AlphaFoldDB" id="A0A089YQE5"/>
<dbReference type="STRING" id="216142.LT40_10740"/>
<dbReference type="PANTHER" id="PTHR42951:SF14">
    <property type="entry name" value="METALLO-BETA-LACTAMASE SUPERFAMILY PROTEIN"/>
    <property type="match status" value="1"/>
</dbReference>
<dbReference type="eggNOG" id="COG0491">
    <property type="taxonomic scope" value="Bacteria"/>
</dbReference>
<organism evidence="3 4">
    <name type="scientific">Pseudomonas rhizosphaerae</name>
    <dbReference type="NCBI Taxonomy" id="216142"/>
    <lineage>
        <taxon>Bacteria</taxon>
        <taxon>Pseudomonadati</taxon>
        <taxon>Pseudomonadota</taxon>
        <taxon>Gammaproteobacteria</taxon>
        <taxon>Pseudomonadales</taxon>
        <taxon>Pseudomonadaceae</taxon>
        <taxon>Pseudomonas</taxon>
    </lineage>
</organism>
<feature type="chain" id="PRO_5001852154" evidence="1">
    <location>
        <begin position="25"/>
        <end position="292"/>
    </location>
</feature>
<dbReference type="Pfam" id="PF00753">
    <property type="entry name" value="Lactamase_B"/>
    <property type="match status" value="1"/>
</dbReference>
<gene>
    <name evidence="3" type="ORF">LT40_10740</name>
</gene>
<evidence type="ECO:0000256" key="1">
    <source>
        <dbReference type="SAM" id="SignalP"/>
    </source>
</evidence>
<dbReference type="KEGG" id="prh:LT40_10740"/>
<feature type="domain" description="Metallo-beta-lactamase" evidence="2">
    <location>
        <begin position="42"/>
        <end position="227"/>
    </location>
</feature>
<dbReference type="RefSeq" id="WP_043189726.1">
    <property type="nucleotide sequence ID" value="NZ_CP009533.1"/>
</dbReference>
<keyword evidence="1" id="KW-0732">Signal</keyword>
<protein>
    <submittedName>
        <fullName evidence="3">Beta-lactamase</fullName>
    </submittedName>
</protein>
<dbReference type="CDD" id="cd07739">
    <property type="entry name" value="metallo-hydrolase-like_MBL-fold"/>
    <property type="match status" value="1"/>
</dbReference>
<reference evidence="3 4" key="1">
    <citation type="journal article" date="2015" name="J. Biotechnol.">
        <title>Complete genome sequence of Pseudomonas rhizosphaerae IH5T (=DSM 16299T), a phosphate-solubilizing rhizobacterium for bacterial biofertilizer.</title>
        <authorList>
            <person name="Kwak Y."/>
            <person name="Jung B.K."/>
            <person name="Shin J.H."/>
        </authorList>
    </citation>
    <scope>NUCLEOTIDE SEQUENCE [LARGE SCALE GENOMIC DNA]</scope>
    <source>
        <strain evidence="3">DSM 16299</strain>
    </source>
</reference>
<dbReference type="OrthoDB" id="8441428at2"/>
<dbReference type="InterPro" id="IPR001279">
    <property type="entry name" value="Metallo-B-lactamas"/>
</dbReference>
<dbReference type="SMART" id="SM00849">
    <property type="entry name" value="Lactamase_B"/>
    <property type="match status" value="1"/>
</dbReference>
<evidence type="ECO:0000313" key="4">
    <source>
        <dbReference type="Proteomes" id="UP000029499"/>
    </source>
</evidence>
<feature type="signal peptide" evidence="1">
    <location>
        <begin position="1"/>
        <end position="24"/>
    </location>
</feature>
<dbReference type="Proteomes" id="UP000029499">
    <property type="component" value="Chromosome"/>
</dbReference>
<name>A0A089YQE5_9PSED</name>
<dbReference type="PANTHER" id="PTHR42951">
    <property type="entry name" value="METALLO-BETA-LACTAMASE DOMAIN-CONTAINING"/>
    <property type="match status" value="1"/>
</dbReference>
<sequence>MIRFIARRVFASLILLGGAGAALAAEPLRVEVYNPGPEAIFPVSSVLVTGEKEAVLVDAQFARPQAEELLKRIHQSGKTLTAIYISHGDPDYYFGLQTITEAFPKAKVLATAQTVAHIKQTKDSKLAYWGPQMGDGGPGKLIVPQVLEGNRLELEGRQLQIIGLDGPQPERTFVWIPSTKTVLGGVVLSNNIHVWMADTQSAKSHADWLATLAHIEKLKPVTIIPGHFLPGERNAIDAARFTADYIKTFDAETVKAKDSTALVAAMKAHYPALGDESSLELSAKVAKGEMKW</sequence>
<dbReference type="Gene3D" id="3.60.15.10">
    <property type="entry name" value="Ribonuclease Z/Hydroxyacylglutathione hydrolase-like"/>
    <property type="match status" value="1"/>
</dbReference>
<dbReference type="HOGENOM" id="CLU_054962_2_0_6"/>
<dbReference type="SUPFAM" id="SSF56281">
    <property type="entry name" value="Metallo-hydrolase/oxidoreductase"/>
    <property type="match status" value="1"/>
</dbReference>